<evidence type="ECO:0000256" key="3">
    <source>
        <dbReference type="ARBA" id="ARBA00022578"/>
    </source>
</evidence>
<dbReference type="AlphaFoldDB" id="A0A5C7GDL5"/>
<dbReference type="OrthoDB" id="1086493at2"/>
<dbReference type="RefSeq" id="WP_147769845.1">
    <property type="nucleotide sequence ID" value="NZ_VRKQ01000020.1"/>
</dbReference>
<dbReference type="GO" id="GO:0003677">
    <property type="term" value="F:DNA binding"/>
    <property type="evidence" value="ECO:0007669"/>
    <property type="project" value="InterPro"/>
</dbReference>
<evidence type="ECO:0000313" key="5">
    <source>
        <dbReference type="EMBL" id="TXG34847.1"/>
    </source>
</evidence>
<gene>
    <name evidence="5" type="ORF">FUA22_17245</name>
</gene>
<proteinExistence type="inferred from homology"/>
<organism evidence="5 6">
    <name type="scientific">Seonamhaeicola maritimus</name>
    <dbReference type="NCBI Taxonomy" id="2591822"/>
    <lineage>
        <taxon>Bacteria</taxon>
        <taxon>Pseudomonadati</taxon>
        <taxon>Bacteroidota</taxon>
        <taxon>Flavobacteriia</taxon>
        <taxon>Flavobacteriales</taxon>
        <taxon>Flavobacteriaceae</taxon>
    </lineage>
</organism>
<comment type="function">
    <text evidence="1">Absolutely required for transposition of IS1.</text>
</comment>
<comment type="similarity">
    <text evidence="2">Belongs to the transposase 27 family.</text>
</comment>
<dbReference type="GO" id="GO:0006313">
    <property type="term" value="P:DNA transposition"/>
    <property type="evidence" value="ECO:0007669"/>
    <property type="project" value="InterPro"/>
</dbReference>
<dbReference type="EMBL" id="VRKQ01000020">
    <property type="protein sequence ID" value="TXG34847.1"/>
    <property type="molecule type" value="Genomic_DNA"/>
</dbReference>
<dbReference type="Proteomes" id="UP000321080">
    <property type="component" value="Unassembled WGS sequence"/>
</dbReference>
<evidence type="ECO:0000256" key="4">
    <source>
        <dbReference type="ARBA" id="ARBA00023172"/>
    </source>
</evidence>
<reference evidence="5 6" key="1">
    <citation type="submission" date="2019-08" db="EMBL/GenBank/DDBJ databases">
        <title>Seonamhaeicola sediminis sp. nov., isolated from marine sediment.</title>
        <authorList>
            <person name="Cao W.R."/>
        </authorList>
    </citation>
    <scope>NUCLEOTIDE SEQUENCE [LARGE SCALE GENOMIC DNA]</scope>
    <source>
        <strain evidence="5 6">1505</strain>
    </source>
</reference>
<keyword evidence="3" id="KW-0815">Transposition</keyword>
<dbReference type="GO" id="GO:0004803">
    <property type="term" value="F:transposase activity"/>
    <property type="evidence" value="ECO:0007669"/>
    <property type="project" value="InterPro"/>
</dbReference>
<comment type="caution">
    <text evidence="5">The sequence shown here is derived from an EMBL/GenBank/DDBJ whole genome shotgun (WGS) entry which is preliminary data.</text>
</comment>
<evidence type="ECO:0000256" key="1">
    <source>
        <dbReference type="ARBA" id="ARBA00004091"/>
    </source>
</evidence>
<evidence type="ECO:0000256" key="2">
    <source>
        <dbReference type="ARBA" id="ARBA00008841"/>
    </source>
</evidence>
<keyword evidence="4" id="KW-0233">DNA recombination</keyword>
<accession>A0A5C7GDL5</accession>
<sequence>MNCKKCQIPCIKNGFQNSGKQRYYCKLCKTSQQESYTYKAYNKHIEKRIYLLVTNSCGINDISRILKISRHTVKSKLLLMSERIKKPIFNEFAQKYEIDEIFAKVTALPNNCWVTYAINRETKQVIDVNIGKRGAKDLDKLVNRILLLKPKRVYTDKWKSYKTLIPNHLHRMGKTLTNNIERYHLNLRTHIKCLSRKTICYCKSVKTLTAIVSLYFWGYTLNFKTLPKVR</sequence>
<protein>
    <submittedName>
        <fullName evidence="5">IS1 family transposase</fullName>
    </submittedName>
</protein>
<dbReference type="Pfam" id="PF03400">
    <property type="entry name" value="DDE_Tnp_IS1"/>
    <property type="match status" value="1"/>
</dbReference>
<name>A0A5C7GDL5_9FLAO</name>
<dbReference type="PANTHER" id="PTHR33293">
    <property type="entry name" value="INSERTION ELEMENT IS1 1 PROTEIN INSB-RELATED"/>
    <property type="match status" value="1"/>
</dbReference>
<dbReference type="PANTHER" id="PTHR33293:SF1">
    <property type="entry name" value="INSERTION ELEMENT IS1 1 PROTEIN INSB-RELATED"/>
    <property type="match status" value="1"/>
</dbReference>
<keyword evidence="6" id="KW-1185">Reference proteome</keyword>
<evidence type="ECO:0000313" key="6">
    <source>
        <dbReference type="Proteomes" id="UP000321080"/>
    </source>
</evidence>
<dbReference type="InterPro" id="IPR051354">
    <property type="entry name" value="Transposase_27_IS1"/>
</dbReference>
<dbReference type="NCBIfam" id="NF033558">
    <property type="entry name" value="transpos_IS1"/>
    <property type="match status" value="1"/>
</dbReference>
<dbReference type="InterPro" id="IPR005063">
    <property type="entry name" value="Transposase_27"/>
</dbReference>